<evidence type="ECO:0000256" key="4">
    <source>
        <dbReference type="SAM" id="MobiDB-lite"/>
    </source>
</evidence>
<keyword evidence="2" id="KW-0238">DNA-binding</keyword>
<dbReference type="Gene3D" id="1.20.120.530">
    <property type="entry name" value="GntR ligand-binding domain-like"/>
    <property type="match status" value="1"/>
</dbReference>
<keyword evidence="7" id="KW-1185">Reference proteome</keyword>
<dbReference type="RefSeq" id="WP_241038844.1">
    <property type="nucleotide sequence ID" value="NZ_BAAAJF010000001.1"/>
</dbReference>
<evidence type="ECO:0000256" key="2">
    <source>
        <dbReference type="ARBA" id="ARBA00023125"/>
    </source>
</evidence>
<dbReference type="InterPro" id="IPR011711">
    <property type="entry name" value="GntR_C"/>
</dbReference>
<gene>
    <name evidence="6" type="ORF">MMF94_21180</name>
</gene>
<dbReference type="SUPFAM" id="SSF48008">
    <property type="entry name" value="GntR ligand-binding domain-like"/>
    <property type="match status" value="1"/>
</dbReference>
<dbReference type="SMART" id="SM00895">
    <property type="entry name" value="FCD"/>
    <property type="match status" value="1"/>
</dbReference>
<reference evidence="6 7" key="1">
    <citation type="submission" date="2022-03" db="EMBL/GenBank/DDBJ databases">
        <title>Pseudonocardia alaer sp. nov., a novel actinomycete isolated from reed forest soil.</title>
        <authorList>
            <person name="Wang L."/>
        </authorList>
    </citation>
    <scope>NUCLEOTIDE SEQUENCE [LARGE SCALE GENOMIC DNA]</scope>
    <source>
        <strain evidence="6 7">Y-16303</strain>
    </source>
</reference>
<dbReference type="SUPFAM" id="SSF46785">
    <property type="entry name" value="Winged helix' DNA-binding domain"/>
    <property type="match status" value="1"/>
</dbReference>
<dbReference type="PANTHER" id="PTHR43537">
    <property type="entry name" value="TRANSCRIPTIONAL REGULATOR, GNTR FAMILY"/>
    <property type="match status" value="1"/>
</dbReference>
<evidence type="ECO:0000313" key="7">
    <source>
        <dbReference type="Proteomes" id="UP001299970"/>
    </source>
</evidence>
<dbReference type="CDD" id="cd07377">
    <property type="entry name" value="WHTH_GntR"/>
    <property type="match status" value="1"/>
</dbReference>
<organism evidence="6 7">
    <name type="scientific">Pseudonocardia alaniniphila</name>
    <dbReference type="NCBI Taxonomy" id="75291"/>
    <lineage>
        <taxon>Bacteria</taxon>
        <taxon>Bacillati</taxon>
        <taxon>Actinomycetota</taxon>
        <taxon>Actinomycetes</taxon>
        <taxon>Pseudonocardiales</taxon>
        <taxon>Pseudonocardiaceae</taxon>
        <taxon>Pseudonocardia</taxon>
    </lineage>
</organism>
<evidence type="ECO:0000256" key="1">
    <source>
        <dbReference type="ARBA" id="ARBA00023015"/>
    </source>
</evidence>
<dbReference type="Pfam" id="PF00392">
    <property type="entry name" value="GntR"/>
    <property type="match status" value="1"/>
</dbReference>
<dbReference type="InterPro" id="IPR008920">
    <property type="entry name" value="TF_FadR/GntR_C"/>
</dbReference>
<feature type="region of interest" description="Disordered" evidence="4">
    <location>
        <begin position="221"/>
        <end position="242"/>
    </location>
</feature>
<evidence type="ECO:0000259" key="5">
    <source>
        <dbReference type="PROSITE" id="PS50949"/>
    </source>
</evidence>
<dbReference type="SMART" id="SM00345">
    <property type="entry name" value="HTH_GNTR"/>
    <property type="match status" value="1"/>
</dbReference>
<accession>A0ABS9TI38</accession>
<keyword evidence="1" id="KW-0805">Transcription regulation</keyword>
<dbReference type="InterPro" id="IPR036390">
    <property type="entry name" value="WH_DNA-bd_sf"/>
</dbReference>
<feature type="domain" description="HTH gntR-type" evidence="5">
    <location>
        <begin position="12"/>
        <end position="79"/>
    </location>
</feature>
<dbReference type="PANTHER" id="PTHR43537:SF5">
    <property type="entry name" value="UXU OPERON TRANSCRIPTIONAL REGULATOR"/>
    <property type="match status" value="1"/>
</dbReference>
<evidence type="ECO:0000313" key="6">
    <source>
        <dbReference type="EMBL" id="MCH6168211.1"/>
    </source>
</evidence>
<dbReference type="Gene3D" id="1.10.10.10">
    <property type="entry name" value="Winged helix-like DNA-binding domain superfamily/Winged helix DNA-binding domain"/>
    <property type="match status" value="1"/>
</dbReference>
<dbReference type="PROSITE" id="PS50949">
    <property type="entry name" value="HTH_GNTR"/>
    <property type="match status" value="1"/>
</dbReference>
<dbReference type="Pfam" id="PF07729">
    <property type="entry name" value="FCD"/>
    <property type="match status" value="1"/>
</dbReference>
<dbReference type="EMBL" id="JAKXMK010000017">
    <property type="protein sequence ID" value="MCH6168211.1"/>
    <property type="molecule type" value="Genomic_DNA"/>
</dbReference>
<dbReference type="Proteomes" id="UP001299970">
    <property type="component" value="Unassembled WGS sequence"/>
</dbReference>
<sequence length="242" mass="25777">MDLSDLEPVERRSTAAIVADRIREAIMRGTLPQGAQLGEVELATRLGVSRGPLREAMQRLVAEGLLRSERHRGLFVRDLDEADVRDVYTARTAVERAAGLLVMAGDRAAAADRLTAALDAMEEVADDPVALADADHAFHAEFVAASGSPRLLRMADALLVETRMCLAALQDTAPPADALLAEHRELRDAVRDGDAERLAVVLEEHMADAVERILAPRAAAPSLTPAKPPSIATATPPPAVPA</sequence>
<protein>
    <submittedName>
        <fullName evidence="6">GntR family transcriptional regulator</fullName>
    </submittedName>
</protein>
<dbReference type="InterPro" id="IPR000524">
    <property type="entry name" value="Tscrpt_reg_HTH_GntR"/>
</dbReference>
<dbReference type="PRINTS" id="PR00035">
    <property type="entry name" value="HTHGNTR"/>
</dbReference>
<proteinExistence type="predicted"/>
<dbReference type="InterPro" id="IPR036388">
    <property type="entry name" value="WH-like_DNA-bd_sf"/>
</dbReference>
<comment type="caution">
    <text evidence="6">The sequence shown here is derived from an EMBL/GenBank/DDBJ whole genome shotgun (WGS) entry which is preliminary data.</text>
</comment>
<name>A0ABS9TI38_9PSEU</name>
<keyword evidence="3" id="KW-0804">Transcription</keyword>
<evidence type="ECO:0000256" key="3">
    <source>
        <dbReference type="ARBA" id="ARBA00023163"/>
    </source>
</evidence>